<sequence>MSEISLSQDAEVLTLEINRPAKMNSLTRAMYAELASHLRDASGDFSIRTLVISGAGENFCAGNDIFDFMNDPPTDADSEVFQFLTELQNFPKPIIAVVQGNAVGIGTTMLFHCDLVYATPTAKFSMPFVTLGLVPEAGSSYLFPLLVGYQRAAKTFLSGESFDASQAKEMGLVLEVSDSARDLAQAMAKKIAGQPPTSVINTKALMKSRTHDAVSAVMRAEGELFRIALQSEEAMGAFMKFAANREQK</sequence>
<protein>
    <submittedName>
        <fullName evidence="9">Unannotated protein</fullName>
    </submittedName>
</protein>
<dbReference type="EMBL" id="CAFAAR010000004">
    <property type="protein sequence ID" value="CAB4794701.1"/>
    <property type="molecule type" value="Genomic_DNA"/>
</dbReference>
<dbReference type="InterPro" id="IPR001753">
    <property type="entry name" value="Enoyl-CoA_hydra/iso"/>
</dbReference>
<dbReference type="EMBL" id="CAEZUA010000010">
    <property type="protein sequence ID" value="CAB4583029.1"/>
    <property type="molecule type" value="Genomic_DNA"/>
</dbReference>
<dbReference type="InterPro" id="IPR029045">
    <property type="entry name" value="ClpP/crotonase-like_dom_sf"/>
</dbReference>
<dbReference type="EMBL" id="CAFBOE010000009">
    <property type="protein sequence ID" value="CAB4969421.1"/>
    <property type="molecule type" value="Genomic_DNA"/>
</dbReference>
<evidence type="ECO:0000313" key="10">
    <source>
        <dbReference type="EMBL" id="CAB4892443.1"/>
    </source>
</evidence>
<dbReference type="EMBL" id="CAFBJH010000012">
    <property type="protein sequence ID" value="CAB4848554.1"/>
    <property type="molecule type" value="Genomic_DNA"/>
</dbReference>
<evidence type="ECO:0000256" key="3">
    <source>
        <dbReference type="ARBA" id="ARBA00023235"/>
    </source>
</evidence>
<dbReference type="InterPro" id="IPR051053">
    <property type="entry name" value="ECH/Chromodomain_protein"/>
</dbReference>
<evidence type="ECO:0000313" key="12">
    <source>
        <dbReference type="EMBL" id="CAB5001722.1"/>
    </source>
</evidence>
<evidence type="ECO:0000313" key="6">
    <source>
        <dbReference type="EMBL" id="CAB4691428.1"/>
    </source>
</evidence>
<evidence type="ECO:0000256" key="2">
    <source>
        <dbReference type="ARBA" id="ARBA00023140"/>
    </source>
</evidence>
<dbReference type="EMBL" id="CAFBMI010000008">
    <property type="protein sequence ID" value="CAB4892443.1"/>
    <property type="molecule type" value="Genomic_DNA"/>
</dbReference>
<dbReference type="CDD" id="cd06558">
    <property type="entry name" value="crotonase-like"/>
    <property type="match status" value="1"/>
</dbReference>
<dbReference type="SUPFAM" id="SSF52096">
    <property type="entry name" value="ClpP/crotonase"/>
    <property type="match status" value="1"/>
</dbReference>
<dbReference type="AlphaFoldDB" id="A0A6J7BUH1"/>
<comment type="subcellular location">
    <subcellularLocation>
        <location evidence="1">Peroxisome</location>
    </subcellularLocation>
</comment>
<dbReference type="Gene3D" id="3.90.226.10">
    <property type="entry name" value="2-enoyl-CoA Hydratase, Chain A, domain 1"/>
    <property type="match status" value="1"/>
</dbReference>
<dbReference type="GO" id="GO:0005777">
    <property type="term" value="C:peroxisome"/>
    <property type="evidence" value="ECO:0007669"/>
    <property type="project" value="UniProtKB-SubCell"/>
</dbReference>
<evidence type="ECO:0000313" key="11">
    <source>
        <dbReference type="EMBL" id="CAB4969421.1"/>
    </source>
</evidence>
<evidence type="ECO:0000256" key="1">
    <source>
        <dbReference type="ARBA" id="ARBA00004275"/>
    </source>
</evidence>
<evidence type="ECO:0000313" key="4">
    <source>
        <dbReference type="EMBL" id="CAB4583029.1"/>
    </source>
</evidence>
<dbReference type="EMBL" id="CAEZXT010000010">
    <property type="protein sequence ID" value="CAB4691428.1"/>
    <property type="molecule type" value="Genomic_DNA"/>
</dbReference>
<evidence type="ECO:0000313" key="8">
    <source>
        <dbReference type="EMBL" id="CAB4794701.1"/>
    </source>
</evidence>
<keyword evidence="3" id="KW-0413">Isomerase</keyword>
<dbReference type="EMBL" id="CAFBQZ010000005">
    <property type="protein sequence ID" value="CAB5070142.1"/>
    <property type="molecule type" value="Genomic_DNA"/>
</dbReference>
<dbReference type="PANTHER" id="PTHR43684">
    <property type="match status" value="1"/>
</dbReference>
<accession>A0A6J7BUH1</accession>
<dbReference type="PANTHER" id="PTHR43684:SF1">
    <property type="entry name" value="ENOYL-COA DELTA ISOMERASE 2"/>
    <property type="match status" value="1"/>
</dbReference>
<evidence type="ECO:0000313" key="9">
    <source>
        <dbReference type="EMBL" id="CAB4848554.1"/>
    </source>
</evidence>
<dbReference type="Pfam" id="PF00378">
    <property type="entry name" value="ECH_1"/>
    <property type="match status" value="1"/>
</dbReference>
<dbReference type="EMBL" id="CAEZZZ010000010">
    <property type="protein sequence ID" value="CAB4774766.1"/>
    <property type="molecule type" value="Genomic_DNA"/>
</dbReference>
<name>A0A6J7BUH1_9ZZZZ</name>
<dbReference type="GO" id="GO:0004165">
    <property type="term" value="F:delta(3)-delta(2)-enoyl-CoA isomerase activity"/>
    <property type="evidence" value="ECO:0007669"/>
    <property type="project" value="UniProtKB-ARBA"/>
</dbReference>
<evidence type="ECO:0000313" key="13">
    <source>
        <dbReference type="EMBL" id="CAB5070142.1"/>
    </source>
</evidence>
<reference evidence="9" key="1">
    <citation type="submission" date="2020-05" db="EMBL/GenBank/DDBJ databases">
        <authorList>
            <person name="Chiriac C."/>
            <person name="Salcher M."/>
            <person name="Ghai R."/>
            <person name="Kavagutti S V."/>
        </authorList>
    </citation>
    <scope>NUCLEOTIDE SEQUENCE</scope>
</reference>
<evidence type="ECO:0000313" key="7">
    <source>
        <dbReference type="EMBL" id="CAB4774766.1"/>
    </source>
</evidence>
<dbReference type="EMBL" id="CAFBPG010000002">
    <property type="protein sequence ID" value="CAB5001722.1"/>
    <property type="molecule type" value="Genomic_DNA"/>
</dbReference>
<evidence type="ECO:0000313" key="5">
    <source>
        <dbReference type="EMBL" id="CAB4659590.1"/>
    </source>
</evidence>
<keyword evidence="2" id="KW-0576">Peroxisome</keyword>
<gene>
    <name evidence="4" type="ORF">UFOPK1773_00287</name>
    <name evidence="5" type="ORF">UFOPK2288_00349</name>
    <name evidence="6" type="ORF">UFOPK2589_00298</name>
    <name evidence="7" type="ORF">UFOPK2931_00359</name>
    <name evidence="8" type="ORF">UFOPK3056_00097</name>
    <name evidence="9" type="ORF">UFOPK3287_00344</name>
    <name evidence="10" type="ORF">UFOPK3558_00196</name>
    <name evidence="11" type="ORF">UFOPK3916_00245</name>
    <name evidence="12" type="ORF">UFOPK4074_00041</name>
    <name evidence="13" type="ORF">UFOPK4372_00159</name>
</gene>
<proteinExistence type="predicted"/>
<dbReference type="EMBL" id="CAEZWS010000011">
    <property type="protein sequence ID" value="CAB4659590.1"/>
    <property type="molecule type" value="Genomic_DNA"/>
</dbReference>
<organism evidence="9">
    <name type="scientific">freshwater metagenome</name>
    <dbReference type="NCBI Taxonomy" id="449393"/>
    <lineage>
        <taxon>unclassified sequences</taxon>
        <taxon>metagenomes</taxon>
        <taxon>ecological metagenomes</taxon>
    </lineage>
</organism>